<dbReference type="FunFam" id="1.10.10.10:FF:000001">
    <property type="entry name" value="LysR family transcriptional regulator"/>
    <property type="match status" value="1"/>
</dbReference>
<dbReference type="GO" id="GO:0003700">
    <property type="term" value="F:DNA-binding transcription factor activity"/>
    <property type="evidence" value="ECO:0007669"/>
    <property type="project" value="InterPro"/>
</dbReference>
<accession>A0A6S7AGV8</accession>
<evidence type="ECO:0000256" key="3">
    <source>
        <dbReference type="ARBA" id="ARBA00023125"/>
    </source>
</evidence>
<gene>
    <name evidence="6" type="primary">gltC_7</name>
    <name evidence="6" type="ORF">LMG3441_03666</name>
</gene>
<dbReference type="Pfam" id="PF03466">
    <property type="entry name" value="LysR_substrate"/>
    <property type="match status" value="1"/>
</dbReference>
<reference evidence="6 7" key="1">
    <citation type="submission" date="2020-04" db="EMBL/GenBank/DDBJ databases">
        <authorList>
            <person name="De Canck E."/>
        </authorList>
    </citation>
    <scope>NUCLEOTIDE SEQUENCE [LARGE SCALE GENOMIC DNA]</scope>
    <source>
        <strain evidence="6 7">LMG 3441</strain>
    </source>
</reference>
<dbReference type="Gene3D" id="1.10.10.10">
    <property type="entry name" value="Winged helix-like DNA-binding domain superfamily/Winged helix DNA-binding domain"/>
    <property type="match status" value="1"/>
</dbReference>
<feature type="domain" description="HTH lysR-type" evidence="5">
    <location>
        <begin position="1"/>
        <end position="58"/>
    </location>
</feature>
<evidence type="ECO:0000256" key="4">
    <source>
        <dbReference type="ARBA" id="ARBA00023163"/>
    </source>
</evidence>
<dbReference type="InterPro" id="IPR050950">
    <property type="entry name" value="HTH-type_LysR_regulators"/>
</dbReference>
<dbReference type="Gene3D" id="3.40.190.290">
    <property type="match status" value="1"/>
</dbReference>
<proteinExistence type="inferred from homology"/>
<dbReference type="SUPFAM" id="SSF53850">
    <property type="entry name" value="Periplasmic binding protein-like II"/>
    <property type="match status" value="1"/>
</dbReference>
<dbReference type="PANTHER" id="PTHR30419">
    <property type="entry name" value="HTH-TYPE TRANSCRIPTIONAL REGULATOR YBHD"/>
    <property type="match status" value="1"/>
</dbReference>
<dbReference type="InterPro" id="IPR036390">
    <property type="entry name" value="WH_DNA-bd_sf"/>
</dbReference>
<dbReference type="PROSITE" id="PS50931">
    <property type="entry name" value="HTH_LYSR"/>
    <property type="match status" value="1"/>
</dbReference>
<dbReference type="InterPro" id="IPR000847">
    <property type="entry name" value="LysR_HTH_N"/>
</dbReference>
<evidence type="ECO:0000259" key="5">
    <source>
        <dbReference type="PROSITE" id="PS50931"/>
    </source>
</evidence>
<evidence type="ECO:0000313" key="6">
    <source>
        <dbReference type="EMBL" id="CAB3719238.1"/>
    </source>
</evidence>
<keyword evidence="3" id="KW-0238">DNA-binding</keyword>
<protein>
    <submittedName>
        <fullName evidence="6">HTH-type transcriptional regulator GltC</fullName>
    </submittedName>
</protein>
<dbReference type="GO" id="GO:0005829">
    <property type="term" value="C:cytosol"/>
    <property type="evidence" value="ECO:0007669"/>
    <property type="project" value="TreeGrafter"/>
</dbReference>
<comment type="similarity">
    <text evidence="1">Belongs to the LysR transcriptional regulatory family.</text>
</comment>
<keyword evidence="4" id="KW-0804">Transcription</keyword>
<evidence type="ECO:0000313" key="7">
    <source>
        <dbReference type="Proteomes" id="UP000494269"/>
    </source>
</evidence>
<evidence type="ECO:0000256" key="2">
    <source>
        <dbReference type="ARBA" id="ARBA00023015"/>
    </source>
</evidence>
<dbReference type="Pfam" id="PF00126">
    <property type="entry name" value="HTH_1"/>
    <property type="match status" value="1"/>
</dbReference>
<organism evidence="6 7">
    <name type="scientific">Achromobacter kerstersii</name>
    <dbReference type="NCBI Taxonomy" id="1353890"/>
    <lineage>
        <taxon>Bacteria</taxon>
        <taxon>Pseudomonadati</taxon>
        <taxon>Pseudomonadota</taxon>
        <taxon>Betaproteobacteria</taxon>
        <taxon>Burkholderiales</taxon>
        <taxon>Alcaligenaceae</taxon>
        <taxon>Achromobacter</taxon>
    </lineage>
</organism>
<evidence type="ECO:0000256" key="1">
    <source>
        <dbReference type="ARBA" id="ARBA00009437"/>
    </source>
</evidence>
<dbReference type="EMBL" id="CADIJQ010000006">
    <property type="protein sequence ID" value="CAB3719238.1"/>
    <property type="molecule type" value="Genomic_DNA"/>
</dbReference>
<dbReference type="SUPFAM" id="SSF46785">
    <property type="entry name" value="Winged helix' DNA-binding domain"/>
    <property type="match status" value="1"/>
</dbReference>
<keyword evidence="2" id="KW-0805">Transcription regulation</keyword>
<sequence>MHGIALKYFLEVAQAGSLSGASERLHVAVSAISRQIAKLEEEAGAPLFERAARGMVLSEAGQLLLVHARRTMLEAETVLQEIAATKGVARNEIRVAAVEGVARIFVPSVMARFRQERPNIRFDLFVGSPAEVSRKVAEGSVELGMTFIAERTEGVSVRYSRRAPVHAVMAANHPLAGRRSVSLQDLSQFPLALTGPGTTTRQLFDMGCALESVQMEPVLTCNDSSPLHGFVFGSDAIMLSGYISVAWSLRRDELVAVPISNAELQSRTLQIQVMPGRVLPPKAEAFIDLLSRELDQALAAGPVAAKA</sequence>
<name>A0A6S7AGV8_9BURK</name>
<dbReference type="RefSeq" id="WP_175170558.1">
    <property type="nucleotide sequence ID" value="NZ_CADIJQ010000006.1"/>
</dbReference>
<dbReference type="InterPro" id="IPR005119">
    <property type="entry name" value="LysR_subst-bd"/>
</dbReference>
<dbReference type="Proteomes" id="UP000494269">
    <property type="component" value="Unassembled WGS sequence"/>
</dbReference>
<dbReference type="PRINTS" id="PR00039">
    <property type="entry name" value="HTHLYSR"/>
</dbReference>
<dbReference type="AlphaFoldDB" id="A0A6S7AGV8"/>
<dbReference type="PANTHER" id="PTHR30419:SF8">
    <property type="entry name" value="NITROGEN ASSIMILATION TRANSCRIPTIONAL ACTIVATOR-RELATED"/>
    <property type="match status" value="1"/>
</dbReference>
<dbReference type="InterPro" id="IPR036388">
    <property type="entry name" value="WH-like_DNA-bd_sf"/>
</dbReference>
<dbReference type="GO" id="GO:0003677">
    <property type="term" value="F:DNA binding"/>
    <property type="evidence" value="ECO:0007669"/>
    <property type="project" value="UniProtKB-KW"/>
</dbReference>
<keyword evidence="7" id="KW-1185">Reference proteome</keyword>